<dbReference type="Ensembl" id="ENSJJAT00000004252.1">
    <property type="protein sequence ID" value="ENSJJAP00000002216.1"/>
    <property type="gene ID" value="ENSJJAG00000003638.1"/>
</dbReference>
<proteinExistence type="predicted"/>
<dbReference type="GeneTree" id="ENSGT00940000164920"/>
<protein>
    <submittedName>
        <fullName evidence="2">Uncharacterized protein</fullName>
    </submittedName>
</protein>
<reference evidence="2" key="2">
    <citation type="submission" date="2025-09" db="UniProtKB">
        <authorList>
            <consortium name="Ensembl"/>
        </authorList>
    </citation>
    <scope>IDENTIFICATION</scope>
</reference>
<keyword evidence="3" id="KW-1185">Reference proteome</keyword>
<dbReference type="AlphaFoldDB" id="A0A8C5K166"/>
<sequence>MTSEKPISASIEDPIKPQERDVAITETLWDQVLTAFKDIQKELHEDARLRGLSNHSAAVKAPAHPVTGNIKPPDFSNTKC</sequence>
<organism evidence="2 3">
    <name type="scientific">Jaculus jaculus</name>
    <name type="common">Lesser Egyptian jerboa</name>
    <dbReference type="NCBI Taxonomy" id="51337"/>
    <lineage>
        <taxon>Eukaryota</taxon>
        <taxon>Metazoa</taxon>
        <taxon>Chordata</taxon>
        <taxon>Craniata</taxon>
        <taxon>Vertebrata</taxon>
        <taxon>Euteleostomi</taxon>
        <taxon>Mammalia</taxon>
        <taxon>Eutheria</taxon>
        <taxon>Euarchontoglires</taxon>
        <taxon>Glires</taxon>
        <taxon>Rodentia</taxon>
        <taxon>Myomorpha</taxon>
        <taxon>Dipodoidea</taxon>
        <taxon>Dipodidae</taxon>
        <taxon>Dipodinae</taxon>
        <taxon>Jaculus</taxon>
    </lineage>
</organism>
<dbReference type="Proteomes" id="UP000694385">
    <property type="component" value="Unassembled WGS sequence"/>
</dbReference>
<reference evidence="2" key="1">
    <citation type="submission" date="2025-08" db="UniProtKB">
        <authorList>
            <consortium name="Ensembl"/>
        </authorList>
    </citation>
    <scope>IDENTIFICATION</scope>
</reference>
<feature type="region of interest" description="Disordered" evidence="1">
    <location>
        <begin position="60"/>
        <end position="80"/>
    </location>
</feature>
<evidence type="ECO:0000313" key="3">
    <source>
        <dbReference type="Proteomes" id="UP000694385"/>
    </source>
</evidence>
<dbReference type="InterPro" id="IPR031465">
    <property type="entry name" value="DUF4681"/>
</dbReference>
<evidence type="ECO:0000313" key="2">
    <source>
        <dbReference type="Ensembl" id="ENSJJAP00000002216.1"/>
    </source>
</evidence>
<dbReference type="Pfam" id="PF15732">
    <property type="entry name" value="DUF4681"/>
    <property type="match status" value="1"/>
</dbReference>
<accession>A0A8C5K166</accession>
<dbReference type="OMA" id="GMSNCCV"/>
<name>A0A8C5K166_JACJA</name>
<evidence type="ECO:0000256" key="1">
    <source>
        <dbReference type="SAM" id="MobiDB-lite"/>
    </source>
</evidence>